<dbReference type="Proteomes" id="UP000182321">
    <property type="component" value="Unassembled WGS sequence"/>
</dbReference>
<evidence type="ECO:0000313" key="2">
    <source>
        <dbReference type="Proteomes" id="UP000182321"/>
    </source>
</evidence>
<evidence type="ECO:0000313" key="1">
    <source>
        <dbReference type="EMBL" id="SEK89294.1"/>
    </source>
</evidence>
<name>A0A1H7KRV4_9FIRM</name>
<reference evidence="2" key="1">
    <citation type="submission" date="2016-10" db="EMBL/GenBank/DDBJ databases">
        <authorList>
            <person name="Varghese N."/>
        </authorList>
    </citation>
    <scope>NUCLEOTIDE SEQUENCE [LARGE SCALE GENOMIC DNA]</scope>
    <source>
        <strain evidence="2">ACV-9</strain>
    </source>
</reference>
<accession>A0A1H7KRV4</accession>
<keyword evidence="2" id="KW-1185">Reference proteome</keyword>
<organism evidence="1 2">
    <name type="scientific">Pseudobutyrivibrio ruminis</name>
    <dbReference type="NCBI Taxonomy" id="46206"/>
    <lineage>
        <taxon>Bacteria</taxon>
        <taxon>Bacillati</taxon>
        <taxon>Bacillota</taxon>
        <taxon>Clostridia</taxon>
        <taxon>Lachnospirales</taxon>
        <taxon>Lachnospiraceae</taxon>
        <taxon>Pseudobutyrivibrio</taxon>
    </lineage>
</organism>
<proteinExistence type="predicted"/>
<dbReference type="AlphaFoldDB" id="A0A1H7KRV4"/>
<sequence>MAKGYRNNEPDPRIVYKDIIDMPHHQSLTHPHMSLYDRAAQFAPFAALTGYEDMINEEAQKSHE</sequence>
<gene>
    <name evidence="1" type="ORF">SAMN02910377_02129</name>
</gene>
<protein>
    <submittedName>
        <fullName evidence="1">Uncharacterized protein</fullName>
    </submittedName>
</protein>
<dbReference type="EMBL" id="FNZX01000013">
    <property type="protein sequence ID" value="SEK89294.1"/>
    <property type="molecule type" value="Genomic_DNA"/>
</dbReference>